<feature type="compositionally biased region" description="Polar residues" evidence="1">
    <location>
        <begin position="13"/>
        <end position="26"/>
    </location>
</feature>
<protein>
    <submittedName>
        <fullName evidence="2">Uncharacterized protein</fullName>
    </submittedName>
</protein>
<feature type="region of interest" description="Disordered" evidence="1">
    <location>
        <begin position="13"/>
        <end position="68"/>
    </location>
</feature>
<reference evidence="2" key="1">
    <citation type="journal article" date="2019" name="Sci. Rep.">
        <title>Draft genome of Tanacetum cinerariifolium, the natural source of mosquito coil.</title>
        <authorList>
            <person name="Yamashiro T."/>
            <person name="Shiraishi A."/>
            <person name="Satake H."/>
            <person name="Nakayama K."/>
        </authorList>
    </citation>
    <scope>NUCLEOTIDE SEQUENCE</scope>
</reference>
<feature type="compositionally biased region" description="Basic and acidic residues" evidence="1">
    <location>
        <begin position="29"/>
        <end position="48"/>
    </location>
</feature>
<dbReference type="AlphaFoldDB" id="A0A699UZK3"/>
<proteinExistence type="predicted"/>
<evidence type="ECO:0000313" key="2">
    <source>
        <dbReference type="EMBL" id="GFD26719.1"/>
    </source>
</evidence>
<dbReference type="EMBL" id="BKCJ011371315">
    <property type="protein sequence ID" value="GFD26719.1"/>
    <property type="molecule type" value="Genomic_DNA"/>
</dbReference>
<organism evidence="2">
    <name type="scientific">Tanacetum cinerariifolium</name>
    <name type="common">Dalmatian daisy</name>
    <name type="synonym">Chrysanthemum cinerariifolium</name>
    <dbReference type="NCBI Taxonomy" id="118510"/>
    <lineage>
        <taxon>Eukaryota</taxon>
        <taxon>Viridiplantae</taxon>
        <taxon>Streptophyta</taxon>
        <taxon>Embryophyta</taxon>
        <taxon>Tracheophyta</taxon>
        <taxon>Spermatophyta</taxon>
        <taxon>Magnoliopsida</taxon>
        <taxon>eudicotyledons</taxon>
        <taxon>Gunneridae</taxon>
        <taxon>Pentapetalae</taxon>
        <taxon>asterids</taxon>
        <taxon>campanulids</taxon>
        <taxon>Asterales</taxon>
        <taxon>Asteraceae</taxon>
        <taxon>Asteroideae</taxon>
        <taxon>Anthemideae</taxon>
        <taxon>Anthemidinae</taxon>
        <taxon>Tanacetum</taxon>
    </lineage>
</organism>
<name>A0A699UZK3_TANCI</name>
<feature type="non-terminal residue" evidence="2">
    <location>
        <position position="68"/>
    </location>
</feature>
<sequence length="68" mass="7207">MPLWKDGLLFNSSSKNAINDEPQSSCDAGNKDDNGVNKDNGIDDHEKSANSINDVNTIGPSINTASTN</sequence>
<accession>A0A699UZK3</accession>
<gene>
    <name evidence="2" type="ORF">Tci_898688</name>
</gene>
<comment type="caution">
    <text evidence="2">The sequence shown here is derived from an EMBL/GenBank/DDBJ whole genome shotgun (WGS) entry which is preliminary data.</text>
</comment>
<evidence type="ECO:0000256" key="1">
    <source>
        <dbReference type="SAM" id="MobiDB-lite"/>
    </source>
</evidence>
<feature type="compositionally biased region" description="Polar residues" evidence="1">
    <location>
        <begin position="49"/>
        <end position="68"/>
    </location>
</feature>